<evidence type="ECO:0008006" key="3">
    <source>
        <dbReference type="Google" id="ProtNLM"/>
    </source>
</evidence>
<protein>
    <recommendedName>
        <fullName evidence="3">Beta-galactosidase</fullName>
    </recommendedName>
</protein>
<reference evidence="2" key="1">
    <citation type="journal article" date="2019" name="Int. J. Syst. Evol. Microbiol.">
        <title>The Global Catalogue of Microorganisms (GCM) 10K type strain sequencing project: providing services to taxonomists for standard genome sequencing and annotation.</title>
        <authorList>
            <consortium name="The Broad Institute Genomics Platform"/>
            <consortium name="The Broad Institute Genome Sequencing Center for Infectious Disease"/>
            <person name="Wu L."/>
            <person name="Ma J."/>
        </authorList>
    </citation>
    <scope>NUCLEOTIDE SEQUENCE [LARGE SCALE GENOMIC DNA]</scope>
    <source>
        <strain evidence="2">JCM 31486</strain>
    </source>
</reference>
<dbReference type="Proteomes" id="UP001597045">
    <property type="component" value="Unassembled WGS sequence"/>
</dbReference>
<accession>A0ABW3MG92</accession>
<dbReference type="EMBL" id="JBHTIS010001715">
    <property type="protein sequence ID" value="MFD1048644.1"/>
    <property type="molecule type" value="Genomic_DNA"/>
</dbReference>
<gene>
    <name evidence="1" type="ORF">ACFQ1S_25485</name>
</gene>
<comment type="caution">
    <text evidence="1">The sequence shown here is derived from an EMBL/GenBank/DDBJ whole genome shotgun (WGS) entry which is preliminary data.</text>
</comment>
<organism evidence="1 2">
    <name type="scientific">Kibdelosporangium lantanae</name>
    <dbReference type="NCBI Taxonomy" id="1497396"/>
    <lineage>
        <taxon>Bacteria</taxon>
        <taxon>Bacillati</taxon>
        <taxon>Actinomycetota</taxon>
        <taxon>Actinomycetes</taxon>
        <taxon>Pseudonocardiales</taxon>
        <taxon>Pseudonocardiaceae</taxon>
        <taxon>Kibdelosporangium</taxon>
    </lineage>
</organism>
<evidence type="ECO:0000313" key="2">
    <source>
        <dbReference type="Proteomes" id="UP001597045"/>
    </source>
</evidence>
<evidence type="ECO:0000313" key="1">
    <source>
        <dbReference type="EMBL" id="MFD1048644.1"/>
    </source>
</evidence>
<dbReference type="SUPFAM" id="SSF51445">
    <property type="entry name" value="(Trans)glycosidases"/>
    <property type="match status" value="1"/>
</dbReference>
<sequence length="104" mass="11351">MIGRHQFTDGRGSVILYQIENELSATGSSQRAYIAHLYDKVKSDGITVPVFHNDKGRNGIWVNTTPDSSLTISAMPQPTAPRCGISMALSAAFTMRLIADKVVR</sequence>
<keyword evidence="2" id="KW-1185">Reference proteome</keyword>
<dbReference type="Gene3D" id="3.20.20.80">
    <property type="entry name" value="Glycosidases"/>
    <property type="match status" value="1"/>
</dbReference>
<proteinExistence type="predicted"/>
<dbReference type="InterPro" id="IPR017853">
    <property type="entry name" value="GH"/>
</dbReference>
<name>A0ABW3MG92_9PSEU</name>